<evidence type="ECO:0000256" key="1">
    <source>
        <dbReference type="SAM" id="MobiDB-lite"/>
    </source>
</evidence>
<keyword evidence="3" id="KW-1185">Reference proteome</keyword>
<sequence length="183" mass="20784">MVDNAALTDDGDRSGHDTREFNENHSFAVNEKKKKKRRKSKQAELWTSAEYKLVASDPNAPGFRPPHYKPPTVCAELNYRSSEYGTETKKPSRHPWVPLKDAYLSEEYKKQYPLPLISIPGCPPGHTPQEGPWVQFVTSMWGTIWELTGGQGLTSINSAFKSGSQKIRLESEVEKNRTRRKHG</sequence>
<accession>A0ABD3HP55</accession>
<evidence type="ECO:0000313" key="3">
    <source>
        <dbReference type="Proteomes" id="UP001633002"/>
    </source>
</evidence>
<dbReference type="Proteomes" id="UP001633002">
    <property type="component" value="Unassembled WGS sequence"/>
</dbReference>
<proteinExistence type="predicted"/>
<organism evidence="2 3">
    <name type="scientific">Riccia sorocarpa</name>
    <dbReference type="NCBI Taxonomy" id="122646"/>
    <lineage>
        <taxon>Eukaryota</taxon>
        <taxon>Viridiplantae</taxon>
        <taxon>Streptophyta</taxon>
        <taxon>Embryophyta</taxon>
        <taxon>Marchantiophyta</taxon>
        <taxon>Marchantiopsida</taxon>
        <taxon>Marchantiidae</taxon>
        <taxon>Marchantiales</taxon>
        <taxon>Ricciaceae</taxon>
        <taxon>Riccia</taxon>
    </lineage>
</organism>
<dbReference type="EMBL" id="JBJQOH010000003">
    <property type="protein sequence ID" value="KAL3693345.1"/>
    <property type="molecule type" value="Genomic_DNA"/>
</dbReference>
<protein>
    <submittedName>
        <fullName evidence="2">Uncharacterized protein</fullName>
    </submittedName>
</protein>
<comment type="caution">
    <text evidence="2">The sequence shown here is derived from an EMBL/GenBank/DDBJ whole genome shotgun (WGS) entry which is preliminary data.</text>
</comment>
<dbReference type="AlphaFoldDB" id="A0ABD3HP55"/>
<evidence type="ECO:0000313" key="2">
    <source>
        <dbReference type="EMBL" id="KAL3693345.1"/>
    </source>
</evidence>
<feature type="compositionally biased region" description="Basic and acidic residues" evidence="1">
    <location>
        <begin position="10"/>
        <end position="23"/>
    </location>
</feature>
<gene>
    <name evidence="2" type="ORF">R1sor_006996</name>
</gene>
<reference evidence="2 3" key="1">
    <citation type="submission" date="2024-09" db="EMBL/GenBank/DDBJ databases">
        <title>Chromosome-scale assembly of Riccia sorocarpa.</title>
        <authorList>
            <person name="Paukszto L."/>
        </authorList>
    </citation>
    <scope>NUCLEOTIDE SEQUENCE [LARGE SCALE GENOMIC DNA]</scope>
    <source>
        <strain evidence="2">LP-2024</strain>
        <tissue evidence="2">Aerial parts of the thallus</tissue>
    </source>
</reference>
<feature type="region of interest" description="Disordered" evidence="1">
    <location>
        <begin position="1"/>
        <end position="42"/>
    </location>
</feature>
<name>A0ABD3HP55_9MARC</name>